<dbReference type="PANTHER" id="PTHR47997:SF83">
    <property type="match status" value="1"/>
</dbReference>
<dbReference type="SMART" id="SM00717">
    <property type="entry name" value="SANT"/>
    <property type="match status" value="2"/>
</dbReference>
<dbReference type="Pfam" id="PF00249">
    <property type="entry name" value="Myb_DNA-binding"/>
    <property type="match status" value="2"/>
</dbReference>
<feature type="domain" description="Myb-like" evidence="7">
    <location>
        <begin position="9"/>
        <end position="61"/>
    </location>
</feature>
<gene>
    <name evidence="9" type="primary">R2R3MYB4</name>
</gene>
<evidence type="ECO:0000256" key="2">
    <source>
        <dbReference type="ARBA" id="ARBA00022737"/>
    </source>
</evidence>
<dbReference type="SMR" id="A0A222UAB6"/>
<sequence length="446" mass="50080">MGRHSCWQKQKVRKGLWSPDEDEKLIRYISKYGNRCWSEVPKRTGLQRCGKSCRLRWINYLRPDLKRGAFSPQEEKLIIDLHAVLGNRWSQIATQLPGRTDNEIKNFWNSFIKKKLQQHGMDPNTHKPLNDEKTLAEGGISEDNKASILCNEKNLMPAGTPNRASVAMPEKKHPIISSDNVPGFQQTNAQPAALCSSPQLHHMNLNFKRSADVNFISDQMHGYMPTAELKSPVPPPTNSALLRQIVGQGTVTCTQIQADQSSLMWAGITAQAEQQLNMVSDQNTSKMAIFAGHSPECRSSLLSNRSVISHEDLSTSSTDTAASTANEAQYWGETSNNSTGIPDNRQTPFQSGVYWGLEASTDIVTFTDEQIKRGHLTFFDKSFDMLPAQWCSTQPYNTLISNDQIEDMSNRTSFEFQHSDLCDRSAVIMPSTYPDLQRIGAILDRI</sequence>
<dbReference type="AlphaFoldDB" id="A0A222UAB6"/>
<proteinExistence type="evidence at transcript level"/>
<name>A0A222UAB6_GINBI</name>
<evidence type="ECO:0000256" key="4">
    <source>
        <dbReference type="ARBA" id="ARBA00023125"/>
    </source>
</evidence>
<feature type="domain" description="HTH myb-type" evidence="8">
    <location>
        <begin position="66"/>
        <end position="116"/>
    </location>
</feature>
<dbReference type="InterPro" id="IPR051953">
    <property type="entry name" value="Plant_SW-associated_TFs"/>
</dbReference>
<comment type="subcellular location">
    <subcellularLocation>
        <location evidence="1">Nucleus</location>
    </subcellularLocation>
</comment>
<evidence type="ECO:0000259" key="7">
    <source>
        <dbReference type="PROSITE" id="PS50090"/>
    </source>
</evidence>
<dbReference type="GO" id="GO:0000976">
    <property type="term" value="F:transcription cis-regulatory region binding"/>
    <property type="evidence" value="ECO:0007669"/>
    <property type="project" value="UniProtKB-ARBA"/>
</dbReference>
<evidence type="ECO:0000256" key="1">
    <source>
        <dbReference type="ARBA" id="ARBA00004123"/>
    </source>
</evidence>
<dbReference type="InterPro" id="IPR017930">
    <property type="entry name" value="Myb_dom"/>
</dbReference>
<dbReference type="PROSITE" id="PS50090">
    <property type="entry name" value="MYB_LIKE"/>
    <property type="match status" value="2"/>
</dbReference>
<protein>
    <submittedName>
        <fullName evidence="9">R2R3MYB4</fullName>
    </submittedName>
</protein>
<dbReference type="FunFam" id="1.10.10.60:FF:000158">
    <property type="entry name" value="MYB transcription factor"/>
    <property type="match status" value="1"/>
</dbReference>
<dbReference type="Gene3D" id="1.10.10.60">
    <property type="entry name" value="Homeodomain-like"/>
    <property type="match status" value="2"/>
</dbReference>
<evidence type="ECO:0000256" key="5">
    <source>
        <dbReference type="ARBA" id="ARBA00023163"/>
    </source>
</evidence>
<keyword evidence="5" id="KW-0804">Transcription</keyword>
<dbReference type="InterPro" id="IPR001005">
    <property type="entry name" value="SANT/Myb"/>
</dbReference>
<dbReference type="PANTHER" id="PTHR47997">
    <property type="entry name" value="MYB DOMAIN PROTEIN 55"/>
    <property type="match status" value="1"/>
</dbReference>
<reference evidence="9" key="1">
    <citation type="journal article" date="2017" name="Physiol. Mol. Biol. Plants">
        <title>Identification and expression analysis under abiotic stress of the R2R3-MYB genes in Ginkgo biloba L.</title>
        <authorList>
            <person name="Liu X."/>
            <person name="Yu W."/>
            <person name="Zhang X."/>
            <person name="Wang G."/>
            <person name="Cao F."/>
            <person name="Cheng H."/>
        </authorList>
    </citation>
    <scope>NUCLEOTIDE SEQUENCE</scope>
</reference>
<organism evidence="9">
    <name type="scientific">Ginkgo biloba</name>
    <name type="common">Ginkgo</name>
    <name type="synonym">Maidenhair tree</name>
    <dbReference type="NCBI Taxonomy" id="3311"/>
    <lineage>
        <taxon>Eukaryota</taxon>
        <taxon>Viridiplantae</taxon>
        <taxon>Streptophyta</taxon>
        <taxon>Embryophyta</taxon>
        <taxon>Tracheophyta</taxon>
        <taxon>Spermatophyta</taxon>
        <taxon>Ginkgoidae</taxon>
        <taxon>Ginkgoales</taxon>
        <taxon>Ginkgoaceae</taxon>
        <taxon>Ginkgo</taxon>
    </lineage>
</organism>
<dbReference type="CDD" id="cd00167">
    <property type="entry name" value="SANT"/>
    <property type="match status" value="2"/>
</dbReference>
<feature type="domain" description="Myb-like" evidence="7">
    <location>
        <begin position="62"/>
        <end position="112"/>
    </location>
</feature>
<dbReference type="InterPro" id="IPR009057">
    <property type="entry name" value="Homeodomain-like_sf"/>
</dbReference>
<dbReference type="GO" id="GO:0005634">
    <property type="term" value="C:nucleus"/>
    <property type="evidence" value="ECO:0007669"/>
    <property type="project" value="UniProtKB-SubCell"/>
</dbReference>
<dbReference type="PROSITE" id="PS51294">
    <property type="entry name" value="HTH_MYB"/>
    <property type="match status" value="2"/>
</dbReference>
<keyword evidence="4" id="KW-0238">DNA-binding</keyword>
<dbReference type="EMBL" id="KY703715">
    <property type="protein sequence ID" value="ASR18089.1"/>
    <property type="molecule type" value="mRNA"/>
</dbReference>
<evidence type="ECO:0000313" key="9">
    <source>
        <dbReference type="EMBL" id="ASR18089.1"/>
    </source>
</evidence>
<evidence type="ECO:0000259" key="8">
    <source>
        <dbReference type="PROSITE" id="PS51294"/>
    </source>
</evidence>
<accession>A0A222UAB6</accession>
<keyword evidence="3" id="KW-0805">Transcription regulation</keyword>
<keyword evidence="6" id="KW-0539">Nucleus</keyword>
<feature type="domain" description="HTH myb-type" evidence="8">
    <location>
        <begin position="9"/>
        <end position="65"/>
    </location>
</feature>
<evidence type="ECO:0000256" key="6">
    <source>
        <dbReference type="ARBA" id="ARBA00023242"/>
    </source>
</evidence>
<keyword evidence="2" id="KW-0677">Repeat</keyword>
<dbReference type="SUPFAM" id="SSF46689">
    <property type="entry name" value="Homeodomain-like"/>
    <property type="match status" value="1"/>
</dbReference>
<evidence type="ECO:0000256" key="3">
    <source>
        <dbReference type="ARBA" id="ARBA00023015"/>
    </source>
</evidence>
<dbReference type="FunFam" id="1.10.10.60:FF:000394">
    <property type="entry name" value="MYB transcription factor"/>
    <property type="match status" value="1"/>
</dbReference>